<gene>
    <name evidence="1" type="ORF">SLS62_010781</name>
</gene>
<proteinExistence type="predicted"/>
<evidence type="ECO:0000313" key="1">
    <source>
        <dbReference type="EMBL" id="KAK7742209.1"/>
    </source>
</evidence>
<protein>
    <submittedName>
        <fullName evidence="1">Uncharacterized protein</fullName>
    </submittedName>
</protein>
<organism evidence="1 2">
    <name type="scientific">Diatrype stigma</name>
    <dbReference type="NCBI Taxonomy" id="117547"/>
    <lineage>
        <taxon>Eukaryota</taxon>
        <taxon>Fungi</taxon>
        <taxon>Dikarya</taxon>
        <taxon>Ascomycota</taxon>
        <taxon>Pezizomycotina</taxon>
        <taxon>Sordariomycetes</taxon>
        <taxon>Xylariomycetidae</taxon>
        <taxon>Xylariales</taxon>
        <taxon>Diatrypaceae</taxon>
        <taxon>Diatrype</taxon>
    </lineage>
</organism>
<evidence type="ECO:0000313" key="2">
    <source>
        <dbReference type="Proteomes" id="UP001320420"/>
    </source>
</evidence>
<sequence>MVSRINSHFKYAHEKLQDASIRNLAKIDQMIVDFKMDPPDKDLLKEVFATISGVAGLASLFVKRSNQIVADIFTLIGGVSTTTNAQTAATAADDLSKFAASAKMYVAAILDGTNSKLEQTLPGFFGNNDDLSMVQSMYDLYKASGIVTESTRISTVSKMLDGGSMIVPVLESDIANKVTSGTDDTIAAILGGLLASLHYIAVTFYGAAEFCGVRKASRVVDGACVYLVRRPKGQSDSETVPDKTIEALETNYGISLDDMLSNIYYCNNRQMPDADRTSIYIGNNRYADCYFTVGIVNALGDAIPLIDARNSDLLPSWVGNEDSWNGFHHDKCSLDIAKDFK</sequence>
<dbReference type="EMBL" id="JAKJXP020000146">
    <property type="protein sequence ID" value="KAK7742209.1"/>
    <property type="molecule type" value="Genomic_DNA"/>
</dbReference>
<name>A0AAN9YHG6_9PEZI</name>
<accession>A0AAN9YHG6</accession>
<dbReference type="AlphaFoldDB" id="A0AAN9YHG6"/>
<feature type="non-terminal residue" evidence="1">
    <location>
        <position position="341"/>
    </location>
</feature>
<keyword evidence="2" id="KW-1185">Reference proteome</keyword>
<dbReference type="Proteomes" id="UP001320420">
    <property type="component" value="Unassembled WGS sequence"/>
</dbReference>
<comment type="caution">
    <text evidence="1">The sequence shown here is derived from an EMBL/GenBank/DDBJ whole genome shotgun (WGS) entry which is preliminary data.</text>
</comment>
<reference evidence="1 2" key="1">
    <citation type="submission" date="2024-02" db="EMBL/GenBank/DDBJ databases">
        <title>De novo assembly and annotation of 12 fungi associated with fruit tree decline syndrome in Ontario, Canada.</title>
        <authorList>
            <person name="Sulman M."/>
            <person name="Ellouze W."/>
            <person name="Ilyukhin E."/>
        </authorList>
    </citation>
    <scope>NUCLEOTIDE SEQUENCE [LARGE SCALE GENOMIC DNA]</scope>
    <source>
        <strain evidence="1 2">M11/M66-122</strain>
    </source>
</reference>